<keyword evidence="2" id="KW-0597">Phosphoprotein</keyword>
<dbReference type="Pfam" id="PF00550">
    <property type="entry name" value="PP-binding"/>
    <property type="match status" value="1"/>
</dbReference>
<protein>
    <recommendedName>
        <fullName evidence="3">Carrier domain-containing protein</fullName>
    </recommendedName>
</protein>
<evidence type="ECO:0000313" key="4">
    <source>
        <dbReference type="EMBL" id="OLO53562.1"/>
    </source>
</evidence>
<keyword evidence="1" id="KW-0596">Phosphopantetheine</keyword>
<proteinExistence type="predicted"/>
<evidence type="ECO:0000256" key="1">
    <source>
        <dbReference type="ARBA" id="ARBA00022450"/>
    </source>
</evidence>
<feature type="domain" description="Carrier" evidence="3">
    <location>
        <begin position="12"/>
        <end position="57"/>
    </location>
</feature>
<dbReference type="EMBL" id="MSKM01000019">
    <property type="protein sequence ID" value="OLO53562.1"/>
    <property type="molecule type" value="Genomic_DNA"/>
</dbReference>
<dbReference type="RefSeq" id="WP_075371068.1">
    <property type="nucleotide sequence ID" value="NZ_MSKM01000019.1"/>
</dbReference>
<dbReference type="Proteomes" id="UP000185772">
    <property type="component" value="Unassembled WGS sequence"/>
</dbReference>
<dbReference type="AlphaFoldDB" id="A0A1Q8VYN1"/>
<dbReference type="PROSITE" id="PS00012">
    <property type="entry name" value="PHOSPHOPANTETHEINE"/>
    <property type="match status" value="1"/>
</dbReference>
<accession>A0A1Q8VYN1</accession>
<organism evidence="4 5">
    <name type="scientific">Actinomyces oris</name>
    <dbReference type="NCBI Taxonomy" id="544580"/>
    <lineage>
        <taxon>Bacteria</taxon>
        <taxon>Bacillati</taxon>
        <taxon>Actinomycetota</taxon>
        <taxon>Actinomycetes</taxon>
        <taxon>Actinomycetales</taxon>
        <taxon>Actinomycetaceae</taxon>
        <taxon>Actinomyces</taxon>
    </lineage>
</organism>
<dbReference type="InterPro" id="IPR009081">
    <property type="entry name" value="PP-bd_ACP"/>
</dbReference>
<evidence type="ECO:0000259" key="3">
    <source>
        <dbReference type="Pfam" id="PF00550"/>
    </source>
</evidence>
<evidence type="ECO:0000256" key="2">
    <source>
        <dbReference type="ARBA" id="ARBA00022553"/>
    </source>
</evidence>
<reference evidence="4 5" key="1">
    <citation type="submission" date="2016-12" db="EMBL/GenBank/DDBJ databases">
        <title>Genomic comparison of strains in the 'Actinomyces naeslundii' group.</title>
        <authorList>
            <person name="Mughal S.R."/>
            <person name="Do T."/>
            <person name="Gilbert S.C."/>
            <person name="Witherden E.A."/>
            <person name="Didelot X."/>
            <person name="Beighton D."/>
        </authorList>
    </citation>
    <scope>NUCLEOTIDE SEQUENCE [LARGE SCALE GENOMIC DNA]</scope>
    <source>
        <strain evidence="4 5">MMRCO6-1</strain>
    </source>
</reference>
<dbReference type="InterPro" id="IPR006162">
    <property type="entry name" value="Ppantetheine_attach_site"/>
</dbReference>
<gene>
    <name evidence="4" type="ORF">BKH27_05980</name>
</gene>
<name>A0A1Q8VYN1_9ACTO</name>
<evidence type="ECO:0000313" key="5">
    <source>
        <dbReference type="Proteomes" id="UP000185772"/>
    </source>
</evidence>
<sequence>MLTSHKIENDVIAEINEMIGDDIDDISLTKETSLVSVGLNSLMLARLIVNLSEKFDYDPFNEGDYAIVDVHTVGNLVSAYSQNRQEV</sequence>
<dbReference type="SUPFAM" id="SSF47336">
    <property type="entry name" value="ACP-like"/>
    <property type="match status" value="1"/>
</dbReference>
<dbReference type="Gene3D" id="1.10.1200.10">
    <property type="entry name" value="ACP-like"/>
    <property type="match status" value="1"/>
</dbReference>
<dbReference type="InterPro" id="IPR036736">
    <property type="entry name" value="ACP-like_sf"/>
</dbReference>
<comment type="caution">
    <text evidence="4">The sequence shown here is derived from an EMBL/GenBank/DDBJ whole genome shotgun (WGS) entry which is preliminary data.</text>
</comment>